<gene>
    <name evidence="2" type="ORF">NB231_04785</name>
</gene>
<comment type="caution">
    <text evidence="2">The sequence shown here is derived from an EMBL/GenBank/DDBJ whole genome shotgun (WGS) entry which is preliminary data.</text>
</comment>
<reference evidence="2 3" key="1">
    <citation type="submission" date="2006-02" db="EMBL/GenBank/DDBJ databases">
        <authorList>
            <person name="Waterbury J."/>
            <person name="Ferriera S."/>
            <person name="Johnson J."/>
            <person name="Kravitz S."/>
            <person name="Halpern A."/>
            <person name="Remington K."/>
            <person name="Beeson K."/>
            <person name="Tran B."/>
            <person name="Rogers Y.-H."/>
            <person name="Friedman R."/>
            <person name="Venter J.C."/>
        </authorList>
    </citation>
    <scope>NUCLEOTIDE SEQUENCE [LARGE SCALE GENOMIC DNA]</scope>
    <source>
        <strain evidence="2 3">Nb-231</strain>
    </source>
</reference>
<accession>A4BQ41</accession>
<protein>
    <recommendedName>
        <fullName evidence="1">PD-(D/E)XK endonuclease-like domain-containing protein</fullName>
    </recommendedName>
</protein>
<dbReference type="InterPro" id="IPR011604">
    <property type="entry name" value="PDDEXK-like_dom_sf"/>
</dbReference>
<name>A4BQ41_9GAMM</name>
<evidence type="ECO:0000313" key="3">
    <source>
        <dbReference type="Proteomes" id="UP000003374"/>
    </source>
</evidence>
<dbReference type="Pfam" id="PF12705">
    <property type="entry name" value="PDDEXK_1"/>
    <property type="match status" value="1"/>
</dbReference>
<dbReference type="Gene3D" id="3.90.320.10">
    <property type="match status" value="1"/>
</dbReference>
<evidence type="ECO:0000313" key="2">
    <source>
        <dbReference type="EMBL" id="EAR22196.1"/>
    </source>
</evidence>
<dbReference type="eggNOG" id="COG2887">
    <property type="taxonomic scope" value="Bacteria"/>
</dbReference>
<dbReference type="InterPro" id="IPR027417">
    <property type="entry name" value="P-loop_NTPase"/>
</dbReference>
<dbReference type="SUPFAM" id="SSF52540">
    <property type="entry name" value="P-loop containing nucleoside triphosphate hydrolases"/>
    <property type="match status" value="1"/>
</dbReference>
<evidence type="ECO:0000259" key="1">
    <source>
        <dbReference type="Pfam" id="PF12705"/>
    </source>
</evidence>
<dbReference type="EMBL" id="AAOF01000004">
    <property type="protein sequence ID" value="EAR22196.1"/>
    <property type="molecule type" value="Genomic_DNA"/>
</dbReference>
<feature type="domain" description="PD-(D/E)XK endonuclease-like" evidence="1">
    <location>
        <begin position="566"/>
        <end position="828"/>
    </location>
</feature>
<keyword evidence="3" id="KW-1185">Reference proteome</keyword>
<proteinExistence type="predicted"/>
<sequence length="875" mass="95573">MALVDAARERAHGRQVLSPAQAAARLAGGFLQAPEAVAVQEALDAVLRDDFIALGELEGIRRLPGMVRASAQSLRRVWLSGQDLSTLAAHGEPRLQAMAQLEQAVLSRLPGGRLRPRELLAKALQHIDRASRLLGPITLRGMFELDPVWRPLLLELAKVCPVRWEALPDSRPHWACNGARIKWQAISRATPQVSRVSCANPRHEALEALRWARELLAADEVRPEEIAIAAPATAEWEPHIALIAAEAGLPVAFAGGRPALSTRDGQAAAALAEILLKGLSRSRVQRLLSLVRGQTPLTAQVPPTWRRILPKDAPLLRLDQWRVCLARAVTADNGAVEGLLSVLEQLDRGLDAAEAIGELLLGNRALGIWRTALSEGPAWGLDVTLERLRIKDDCEPATAILFGQAADLAACPRPYVWLLGLTSRGWPRASQEDALLPAHVLAPAILDPVSLTERDRRDFQAILHTTAKRLILSWARHDAEGRENGESALLRAIDAKEIYRHDARVPEHAVSEPDRVLARPEVFAQQPRARSARACWLNWHRPQLTAHDGLLRAEHPAVRRALQRPFSATRLRALVRDPLGFVWRYVLGWEAPLVEREPLALDAQAYGNLAHQVLERALVRLEQAGGLAGATAGQVRQAVDAALADSVTEYEVNEPVPPRVLWRRTQAEIRQLALAALTYEEPPLAGQRSFAEVAFGGGRAAHEADRPVPWHGATAVRIPGTDLAITGRIDRLDLAADQSVARVTDYKTGKPPAPGKTVIVRGGAELQRCLYAFAVQALLGPQLVVEARLLYPGEPGTLLSMDAPRERLEEIAGYLVAAHEHLLTGHALPGPGTAEFDSDPLRFVLPGNAKAIYLETKRPLAAQRLAPLPELWELP</sequence>
<dbReference type="HOGENOM" id="CLU_325366_0_0_6"/>
<organism evidence="2 3">
    <name type="scientific">Nitrococcus mobilis Nb-231</name>
    <dbReference type="NCBI Taxonomy" id="314278"/>
    <lineage>
        <taxon>Bacteria</taxon>
        <taxon>Pseudomonadati</taxon>
        <taxon>Pseudomonadota</taxon>
        <taxon>Gammaproteobacteria</taxon>
        <taxon>Chromatiales</taxon>
        <taxon>Ectothiorhodospiraceae</taxon>
        <taxon>Nitrococcus</taxon>
    </lineage>
</organism>
<dbReference type="STRING" id="314278.NB231_04785"/>
<dbReference type="Gene3D" id="3.40.50.300">
    <property type="entry name" value="P-loop containing nucleotide triphosphate hydrolases"/>
    <property type="match status" value="1"/>
</dbReference>
<dbReference type="InterPro" id="IPR038726">
    <property type="entry name" value="PDDEXK_AddAB-type"/>
</dbReference>
<dbReference type="Proteomes" id="UP000003374">
    <property type="component" value="Unassembled WGS sequence"/>
</dbReference>
<dbReference type="AlphaFoldDB" id="A4BQ41"/>